<sequence>MFESRCSEFSMNRKLHSRVRLKRPAYIQRNTFLIVQTTVFAAVRPSLFAAPTRPSHPTDTSNQPVQPTRPSKPTYTADLVVHIILIIYYKLKKNRTGLVRPDRWRYVFIRIAININIFLNQQIKIHMK</sequence>
<gene>
    <name evidence="2" type="ORF">BpHYR1_039662</name>
</gene>
<reference evidence="2 3" key="1">
    <citation type="journal article" date="2018" name="Sci. Rep.">
        <title>Genomic signatures of local adaptation to the degree of environmental predictability in rotifers.</title>
        <authorList>
            <person name="Franch-Gras L."/>
            <person name="Hahn C."/>
            <person name="Garcia-Roger E.M."/>
            <person name="Carmona M.J."/>
            <person name="Serra M."/>
            <person name="Gomez A."/>
        </authorList>
    </citation>
    <scope>NUCLEOTIDE SEQUENCE [LARGE SCALE GENOMIC DNA]</scope>
    <source>
        <strain evidence="2">HYR1</strain>
    </source>
</reference>
<evidence type="ECO:0000313" key="2">
    <source>
        <dbReference type="EMBL" id="RNA17088.1"/>
    </source>
</evidence>
<dbReference type="Proteomes" id="UP000276133">
    <property type="component" value="Unassembled WGS sequence"/>
</dbReference>
<protein>
    <submittedName>
        <fullName evidence="2">Uncharacterized protein</fullName>
    </submittedName>
</protein>
<feature type="region of interest" description="Disordered" evidence="1">
    <location>
        <begin position="51"/>
        <end position="71"/>
    </location>
</feature>
<evidence type="ECO:0000256" key="1">
    <source>
        <dbReference type="SAM" id="MobiDB-lite"/>
    </source>
</evidence>
<accession>A0A3M7R1F0</accession>
<feature type="compositionally biased region" description="Polar residues" evidence="1">
    <location>
        <begin position="55"/>
        <end position="71"/>
    </location>
</feature>
<keyword evidence="3" id="KW-1185">Reference proteome</keyword>
<proteinExistence type="predicted"/>
<dbReference type="EMBL" id="REGN01004535">
    <property type="protein sequence ID" value="RNA17088.1"/>
    <property type="molecule type" value="Genomic_DNA"/>
</dbReference>
<dbReference type="AlphaFoldDB" id="A0A3M7R1F0"/>
<evidence type="ECO:0000313" key="3">
    <source>
        <dbReference type="Proteomes" id="UP000276133"/>
    </source>
</evidence>
<organism evidence="2 3">
    <name type="scientific">Brachionus plicatilis</name>
    <name type="common">Marine rotifer</name>
    <name type="synonym">Brachionus muelleri</name>
    <dbReference type="NCBI Taxonomy" id="10195"/>
    <lineage>
        <taxon>Eukaryota</taxon>
        <taxon>Metazoa</taxon>
        <taxon>Spiralia</taxon>
        <taxon>Gnathifera</taxon>
        <taxon>Rotifera</taxon>
        <taxon>Eurotatoria</taxon>
        <taxon>Monogononta</taxon>
        <taxon>Pseudotrocha</taxon>
        <taxon>Ploima</taxon>
        <taxon>Brachionidae</taxon>
        <taxon>Brachionus</taxon>
    </lineage>
</organism>
<comment type="caution">
    <text evidence="2">The sequence shown here is derived from an EMBL/GenBank/DDBJ whole genome shotgun (WGS) entry which is preliminary data.</text>
</comment>
<name>A0A3M7R1F0_BRAPC</name>